<protein>
    <recommendedName>
        <fullName evidence="3">Thioredoxin-like fold domain-containing protein</fullName>
    </recommendedName>
</protein>
<evidence type="ECO:0000313" key="1">
    <source>
        <dbReference type="EMBL" id="HBK52970.1"/>
    </source>
</evidence>
<comment type="caution">
    <text evidence="1">The sequence shown here is derived from an EMBL/GenBank/DDBJ whole genome shotgun (WGS) entry which is preliminary data.</text>
</comment>
<evidence type="ECO:0000313" key="2">
    <source>
        <dbReference type="Proteomes" id="UP000263273"/>
    </source>
</evidence>
<name>A0A354YUG0_9FIRM</name>
<dbReference type="Proteomes" id="UP000263273">
    <property type="component" value="Unassembled WGS sequence"/>
</dbReference>
<dbReference type="RefSeq" id="WP_061213652.1">
    <property type="nucleotide sequence ID" value="NZ_DCDX01000060.1"/>
</dbReference>
<sequence>MKGTYGDKVEVKYVDTDKTGFDNYPLVRRVLQMGYTFPITLINGEPKFAGGIMEREINNIVDELIK</sequence>
<proteinExistence type="predicted"/>
<dbReference type="EMBL" id="DNZF01000072">
    <property type="protein sequence ID" value="HBK52970.1"/>
    <property type="molecule type" value="Genomic_DNA"/>
</dbReference>
<evidence type="ECO:0008006" key="3">
    <source>
        <dbReference type="Google" id="ProtNLM"/>
    </source>
</evidence>
<accession>A0A354YUG0</accession>
<dbReference type="AlphaFoldDB" id="A0A354YUG0"/>
<organism evidence="1 2">
    <name type="scientific">Syntrophomonas wolfei</name>
    <dbReference type="NCBI Taxonomy" id="863"/>
    <lineage>
        <taxon>Bacteria</taxon>
        <taxon>Bacillati</taxon>
        <taxon>Bacillota</taxon>
        <taxon>Clostridia</taxon>
        <taxon>Eubacteriales</taxon>
        <taxon>Syntrophomonadaceae</taxon>
        <taxon>Syntrophomonas</taxon>
    </lineage>
</organism>
<reference evidence="1 2" key="1">
    <citation type="journal article" date="2018" name="Nat. Biotechnol.">
        <title>A standardized bacterial taxonomy based on genome phylogeny substantially revises the tree of life.</title>
        <authorList>
            <person name="Parks D.H."/>
            <person name="Chuvochina M."/>
            <person name="Waite D.W."/>
            <person name="Rinke C."/>
            <person name="Skarshewski A."/>
            <person name="Chaumeil P.A."/>
            <person name="Hugenholtz P."/>
        </authorList>
    </citation>
    <scope>NUCLEOTIDE SEQUENCE [LARGE SCALE GENOMIC DNA]</scope>
    <source>
        <strain evidence="1">UBA10948</strain>
    </source>
</reference>
<gene>
    <name evidence="1" type="ORF">DDZ44_03405</name>
</gene>